<gene>
    <name evidence="1" type="ORF">LY60_02721</name>
</gene>
<evidence type="ECO:0000313" key="1">
    <source>
        <dbReference type="EMBL" id="TWH78693.1"/>
    </source>
</evidence>
<name>A0A562J6I8_9FIRM</name>
<keyword evidence="2" id="KW-1185">Reference proteome</keyword>
<dbReference type="RefSeq" id="WP_145084678.1">
    <property type="nucleotide sequence ID" value="NZ_DAMBUX010000002.1"/>
</dbReference>
<organism evidence="1 2">
    <name type="scientific">Sedimentibacter saalensis</name>
    <dbReference type="NCBI Taxonomy" id="130788"/>
    <lineage>
        <taxon>Bacteria</taxon>
        <taxon>Bacillati</taxon>
        <taxon>Bacillota</taxon>
        <taxon>Tissierellia</taxon>
        <taxon>Sedimentibacter</taxon>
    </lineage>
</organism>
<accession>A0A562J6I8</accession>
<dbReference type="InterPro" id="IPR003737">
    <property type="entry name" value="GlcNAc_PI_deacetylase-related"/>
</dbReference>
<dbReference type="Pfam" id="PF02585">
    <property type="entry name" value="PIG-L"/>
    <property type="match status" value="1"/>
</dbReference>
<evidence type="ECO:0000313" key="2">
    <source>
        <dbReference type="Proteomes" id="UP000315343"/>
    </source>
</evidence>
<comment type="caution">
    <text evidence="1">The sequence shown here is derived from an EMBL/GenBank/DDBJ whole genome shotgun (WGS) entry which is preliminary data.</text>
</comment>
<dbReference type="AlphaFoldDB" id="A0A562J6I8"/>
<proteinExistence type="predicted"/>
<dbReference type="InterPro" id="IPR024078">
    <property type="entry name" value="LmbE-like_dom_sf"/>
</dbReference>
<dbReference type="SUPFAM" id="SSF102588">
    <property type="entry name" value="LmbE-like"/>
    <property type="match status" value="1"/>
</dbReference>
<dbReference type="Proteomes" id="UP000315343">
    <property type="component" value="Unassembled WGS sequence"/>
</dbReference>
<dbReference type="EMBL" id="VLKH01000008">
    <property type="protein sequence ID" value="TWH78693.1"/>
    <property type="molecule type" value="Genomic_DNA"/>
</dbReference>
<sequence>MDKYLIVATHPDDETLGAGGMMLRKKAEGNEVYVLNMTHMDVEFGYSDAKIKLRDNEIEKMIERYDLNGYYNLKLKPAELDSYSAGELIQKISFVFNEVKPNVVVLPYYKDVHSDHRITFDLCFSCTKNFRYPFIKKILMMETPSETDFAMSEYAFKPNYFVDISGYIDKKIEIAKIYSSEILEHPFPRSEKNIRAYATIRGAAIGADSAEAFVLVKEIV</sequence>
<protein>
    <submittedName>
        <fullName evidence="1">LmbE family N-acetylglucosaminyl deacetylase</fullName>
    </submittedName>
</protein>
<reference evidence="1 2" key="1">
    <citation type="submission" date="2019-07" db="EMBL/GenBank/DDBJ databases">
        <title>Genomic Encyclopedia of Type Strains, Phase I: the one thousand microbial genomes (KMG-I) project.</title>
        <authorList>
            <person name="Kyrpides N."/>
        </authorList>
    </citation>
    <scope>NUCLEOTIDE SEQUENCE [LARGE SCALE GENOMIC DNA]</scope>
    <source>
        <strain evidence="1 2">DSM 13558</strain>
    </source>
</reference>
<dbReference type="Gene3D" id="3.40.50.10320">
    <property type="entry name" value="LmbE-like"/>
    <property type="match status" value="1"/>
</dbReference>
<dbReference type="OrthoDB" id="9815144at2"/>